<dbReference type="InterPro" id="IPR036603">
    <property type="entry name" value="RBP11-like"/>
</dbReference>
<name>A0A6A6HKH8_VIRVR</name>
<keyword evidence="4" id="KW-0539">Nucleus</keyword>
<dbReference type="InterPro" id="IPR009025">
    <property type="entry name" value="RBP11-like_dimer"/>
</dbReference>
<evidence type="ECO:0000256" key="5">
    <source>
        <dbReference type="ARBA" id="ARBA00025751"/>
    </source>
</evidence>
<gene>
    <name evidence="9" type="ORF">EV356DRAFT_517921</name>
</gene>
<proteinExistence type="inferred from homology"/>
<dbReference type="EMBL" id="ML991775">
    <property type="protein sequence ID" value="KAF2238644.1"/>
    <property type="molecule type" value="Genomic_DNA"/>
</dbReference>
<dbReference type="PANTHER" id="PTHR13946">
    <property type="entry name" value="DNA-DIRECTED RNA POLYMERASE I,II,III"/>
    <property type="match status" value="1"/>
</dbReference>
<dbReference type="OrthoDB" id="510325at2759"/>
<keyword evidence="6" id="KW-0175">Coiled coil</keyword>
<evidence type="ECO:0000256" key="1">
    <source>
        <dbReference type="ARBA" id="ARBA00004123"/>
    </source>
</evidence>
<sequence length="220" mass="24107">MSQGSQDRAMSNTPDAGVEVPMSSALVAEENSPLPSTPTARKETEGEEDTVLETPRQDTSQTTMGDDEGQADVAAEQTNGEQANGIKKKERPAFNPYDTAPIIPRSPLEIGLDEQRLRVLPGSLDDAASFEFLHEDHTLGNALRHVIMKNPAVELAGYTIPHPSESKMHLRIQMYDGASAYDALEQGIDDLDDMCDEILKKFEAAKEEFMDVEEQTQAST</sequence>
<feature type="coiled-coil region" evidence="6">
    <location>
        <begin position="188"/>
        <end position="215"/>
    </location>
</feature>
<dbReference type="InterPro" id="IPR008193">
    <property type="entry name" value="RNA_pol_Rpb11_13-16kDa_CS"/>
</dbReference>
<dbReference type="GO" id="GO:0006383">
    <property type="term" value="P:transcription by RNA polymerase III"/>
    <property type="evidence" value="ECO:0007669"/>
    <property type="project" value="TreeGrafter"/>
</dbReference>
<feature type="domain" description="DNA-directed RNA polymerase RBP11-like dimerisation" evidence="8">
    <location>
        <begin position="128"/>
        <end position="200"/>
    </location>
</feature>
<dbReference type="GO" id="GO:0003899">
    <property type="term" value="F:DNA-directed RNA polymerase activity"/>
    <property type="evidence" value="ECO:0007669"/>
    <property type="project" value="InterPro"/>
</dbReference>
<dbReference type="PANTHER" id="PTHR13946:SF28">
    <property type="entry name" value="DNA-DIRECTED RNA POLYMERASES I AND III SUBUNIT RPAC2"/>
    <property type="match status" value="1"/>
</dbReference>
<evidence type="ECO:0000256" key="4">
    <source>
        <dbReference type="ARBA" id="ARBA00023242"/>
    </source>
</evidence>
<keyword evidence="3" id="KW-0804">Transcription</keyword>
<evidence type="ECO:0000256" key="3">
    <source>
        <dbReference type="ARBA" id="ARBA00023163"/>
    </source>
</evidence>
<dbReference type="GO" id="GO:0006362">
    <property type="term" value="P:transcription elongation by RNA polymerase I"/>
    <property type="evidence" value="ECO:0007669"/>
    <property type="project" value="TreeGrafter"/>
</dbReference>
<evidence type="ECO:0000256" key="2">
    <source>
        <dbReference type="ARBA" id="ARBA00022478"/>
    </source>
</evidence>
<dbReference type="Proteomes" id="UP000800092">
    <property type="component" value="Unassembled WGS sequence"/>
</dbReference>
<dbReference type="Gene3D" id="3.30.1360.10">
    <property type="entry name" value="RNA polymerase, RBP11-like subunit"/>
    <property type="match status" value="1"/>
</dbReference>
<dbReference type="CDD" id="cd07029">
    <property type="entry name" value="RNAP_I_III_AC19"/>
    <property type="match status" value="1"/>
</dbReference>
<accession>A0A6A6HKH8</accession>
<keyword evidence="10" id="KW-1185">Reference proteome</keyword>
<dbReference type="GO" id="GO:0005666">
    <property type="term" value="C:RNA polymerase III complex"/>
    <property type="evidence" value="ECO:0007669"/>
    <property type="project" value="TreeGrafter"/>
</dbReference>
<dbReference type="SUPFAM" id="SSF55257">
    <property type="entry name" value="RBP11-like subunits of RNA polymerase"/>
    <property type="match status" value="1"/>
</dbReference>
<dbReference type="InterPro" id="IPR022905">
    <property type="entry name" value="Rpo11-like"/>
</dbReference>
<comment type="similarity">
    <text evidence="5">Belongs to the archaeal Rpo11/eukaryotic RPB11/RPC19 RNA polymerase subunit family.</text>
</comment>
<dbReference type="GO" id="GO:0003677">
    <property type="term" value="F:DNA binding"/>
    <property type="evidence" value="ECO:0007669"/>
    <property type="project" value="InterPro"/>
</dbReference>
<dbReference type="AlphaFoldDB" id="A0A6A6HKH8"/>
<dbReference type="InterPro" id="IPR033898">
    <property type="entry name" value="RNAP_AC19"/>
</dbReference>
<reference evidence="9" key="1">
    <citation type="journal article" date="2020" name="Stud. Mycol.">
        <title>101 Dothideomycetes genomes: a test case for predicting lifestyles and emergence of pathogens.</title>
        <authorList>
            <person name="Haridas S."/>
            <person name="Albert R."/>
            <person name="Binder M."/>
            <person name="Bloem J."/>
            <person name="Labutti K."/>
            <person name="Salamov A."/>
            <person name="Andreopoulos B."/>
            <person name="Baker S."/>
            <person name="Barry K."/>
            <person name="Bills G."/>
            <person name="Bluhm B."/>
            <person name="Cannon C."/>
            <person name="Castanera R."/>
            <person name="Culley D."/>
            <person name="Daum C."/>
            <person name="Ezra D."/>
            <person name="Gonzalez J."/>
            <person name="Henrissat B."/>
            <person name="Kuo A."/>
            <person name="Liang C."/>
            <person name="Lipzen A."/>
            <person name="Lutzoni F."/>
            <person name="Magnuson J."/>
            <person name="Mondo S."/>
            <person name="Nolan M."/>
            <person name="Ohm R."/>
            <person name="Pangilinan J."/>
            <person name="Park H.-J."/>
            <person name="Ramirez L."/>
            <person name="Alfaro M."/>
            <person name="Sun H."/>
            <person name="Tritt A."/>
            <person name="Yoshinaga Y."/>
            <person name="Zwiers L.-H."/>
            <person name="Turgeon B."/>
            <person name="Goodwin S."/>
            <person name="Spatafora J."/>
            <person name="Crous P."/>
            <person name="Grigoriev I."/>
        </authorList>
    </citation>
    <scope>NUCLEOTIDE SEQUENCE</scope>
    <source>
        <strain evidence="9">Tuck. ex Michener</strain>
    </source>
</reference>
<dbReference type="GO" id="GO:0046983">
    <property type="term" value="F:protein dimerization activity"/>
    <property type="evidence" value="ECO:0007669"/>
    <property type="project" value="InterPro"/>
</dbReference>
<evidence type="ECO:0000259" key="8">
    <source>
        <dbReference type="Pfam" id="PF13656"/>
    </source>
</evidence>
<dbReference type="GO" id="GO:0055029">
    <property type="term" value="C:nuclear DNA-directed RNA polymerase complex"/>
    <property type="evidence" value="ECO:0007669"/>
    <property type="project" value="UniProtKB-ARBA"/>
</dbReference>
<comment type="subcellular location">
    <subcellularLocation>
        <location evidence="1">Nucleus</location>
    </subcellularLocation>
</comment>
<dbReference type="HAMAP" id="MF_00261">
    <property type="entry name" value="RNApol_arch_Rpo11"/>
    <property type="match status" value="1"/>
</dbReference>
<evidence type="ECO:0000256" key="6">
    <source>
        <dbReference type="SAM" id="Coils"/>
    </source>
</evidence>
<evidence type="ECO:0000313" key="9">
    <source>
        <dbReference type="EMBL" id="KAF2238644.1"/>
    </source>
</evidence>
<dbReference type="Pfam" id="PF13656">
    <property type="entry name" value="RNA_pol_L_2"/>
    <property type="match status" value="1"/>
</dbReference>
<evidence type="ECO:0000313" key="10">
    <source>
        <dbReference type="Proteomes" id="UP000800092"/>
    </source>
</evidence>
<feature type="compositionally biased region" description="Polar residues" evidence="7">
    <location>
        <begin position="1"/>
        <end position="14"/>
    </location>
</feature>
<organism evidence="9 10">
    <name type="scientific">Viridothelium virens</name>
    <name type="common">Speckled blister lichen</name>
    <name type="synonym">Trypethelium virens</name>
    <dbReference type="NCBI Taxonomy" id="1048519"/>
    <lineage>
        <taxon>Eukaryota</taxon>
        <taxon>Fungi</taxon>
        <taxon>Dikarya</taxon>
        <taxon>Ascomycota</taxon>
        <taxon>Pezizomycotina</taxon>
        <taxon>Dothideomycetes</taxon>
        <taxon>Dothideomycetes incertae sedis</taxon>
        <taxon>Trypetheliales</taxon>
        <taxon>Trypetheliaceae</taxon>
        <taxon>Viridothelium</taxon>
    </lineage>
</organism>
<dbReference type="GO" id="GO:0005736">
    <property type="term" value="C:RNA polymerase I complex"/>
    <property type="evidence" value="ECO:0007669"/>
    <property type="project" value="TreeGrafter"/>
</dbReference>
<evidence type="ECO:0000256" key="7">
    <source>
        <dbReference type="SAM" id="MobiDB-lite"/>
    </source>
</evidence>
<keyword evidence="2" id="KW-0240">DNA-directed RNA polymerase</keyword>
<protein>
    <submittedName>
        <fullName evidence="9">RBP11-like subunits of RNA polymerase</fullName>
    </submittedName>
</protein>
<dbReference type="PROSITE" id="PS01154">
    <property type="entry name" value="RNA_POL_L_13KD"/>
    <property type="match status" value="1"/>
</dbReference>
<feature type="region of interest" description="Disordered" evidence="7">
    <location>
        <begin position="1"/>
        <end position="70"/>
    </location>
</feature>